<dbReference type="OrthoDB" id="9801609at2"/>
<dbReference type="STRING" id="980561.A1359_10450"/>
<feature type="domain" description="Glycosyl transferase family 1" evidence="2">
    <location>
        <begin position="262"/>
        <end position="400"/>
    </location>
</feature>
<dbReference type="RefSeq" id="WP_066982976.1">
    <property type="nucleotide sequence ID" value="NZ_LUUI01000109.1"/>
</dbReference>
<organism evidence="4 5">
    <name type="scientific">Methylomonas lenta</name>
    <dbReference type="NCBI Taxonomy" id="980561"/>
    <lineage>
        <taxon>Bacteria</taxon>
        <taxon>Pseudomonadati</taxon>
        <taxon>Pseudomonadota</taxon>
        <taxon>Gammaproteobacteria</taxon>
        <taxon>Methylococcales</taxon>
        <taxon>Methylococcaceae</taxon>
        <taxon>Methylomonas</taxon>
    </lineage>
</organism>
<dbReference type="EMBL" id="LUUI01000109">
    <property type="protein sequence ID" value="OAI14487.1"/>
    <property type="molecule type" value="Genomic_DNA"/>
</dbReference>
<dbReference type="Pfam" id="PF00534">
    <property type="entry name" value="Glycos_transf_1"/>
    <property type="match status" value="1"/>
</dbReference>
<keyword evidence="1" id="KW-1133">Transmembrane helix</keyword>
<evidence type="ECO:0000313" key="4">
    <source>
        <dbReference type="EMBL" id="OAI14487.1"/>
    </source>
</evidence>
<dbReference type="AlphaFoldDB" id="A0A177N970"/>
<dbReference type="Gene3D" id="3.40.50.2000">
    <property type="entry name" value="Glycogen Phosphorylase B"/>
    <property type="match status" value="2"/>
</dbReference>
<dbReference type="PANTHER" id="PTHR46401:SF9">
    <property type="entry name" value="MANNOSYLTRANSFERASE A"/>
    <property type="match status" value="1"/>
</dbReference>
<dbReference type="InterPro" id="IPR001296">
    <property type="entry name" value="Glyco_trans_1"/>
</dbReference>
<evidence type="ECO:0000259" key="2">
    <source>
        <dbReference type="Pfam" id="PF00534"/>
    </source>
</evidence>
<dbReference type="CDD" id="cd03809">
    <property type="entry name" value="GT4_MtfB-like"/>
    <property type="match status" value="1"/>
</dbReference>
<dbReference type="Proteomes" id="UP000078476">
    <property type="component" value="Unassembled WGS sequence"/>
</dbReference>
<name>A0A177N970_9GAMM</name>
<feature type="domain" description="Glucosyltransferase 3-like N-terminal" evidence="3">
    <location>
        <begin position="134"/>
        <end position="220"/>
    </location>
</feature>
<feature type="transmembrane region" description="Helical" evidence="1">
    <location>
        <begin position="110"/>
        <end position="132"/>
    </location>
</feature>
<keyword evidence="1" id="KW-0472">Membrane</keyword>
<dbReference type="PANTHER" id="PTHR46401">
    <property type="entry name" value="GLYCOSYLTRANSFERASE WBBK-RELATED"/>
    <property type="match status" value="1"/>
</dbReference>
<proteinExistence type="predicted"/>
<keyword evidence="5" id="KW-1185">Reference proteome</keyword>
<accession>A0A177N970</accession>
<dbReference type="InterPro" id="IPR058591">
    <property type="entry name" value="Gtf3_N"/>
</dbReference>
<gene>
    <name evidence="4" type="ORF">A1359_10450</name>
</gene>
<protein>
    <submittedName>
        <fullName evidence="4">Uncharacterized protein</fullName>
    </submittedName>
</protein>
<evidence type="ECO:0000256" key="1">
    <source>
        <dbReference type="SAM" id="Phobius"/>
    </source>
</evidence>
<sequence length="435" mass="50607">MKKNIYIECTELYLSQTKTGIQRVERNIIYSSTELSNNLNINIIPTIFIGKIAGLRSLKYNQQTKEYTLGYFEKVYLRSTKPNRLKKLTQACFPFLERFLEKKWVNYRLLFIPIMIITIPPIILVTSIYILLEKQKIKIKKNDIYFIPGSSWWAFNLEQLLKDINKAGARITVLLHDLVPITHPTLTTDQNQRYFEKRLHPLIKHADLIICISKYTSNTLSSYIESLTSSQLPRTEVNYSGFKLDLIQVQQTVRKEILFVNNTYISVGTIEPRKNYSYLLDAFELAWKQGIKSSLCIIGKYGWKSEQLVQRILKHPQYGKQLFWFNDLNDNELLYAYQHAKACVYPSIIEGFGLPLIEALSLKCPVLASDIPIFHEVGGDYCYYFSLENPNSLCELIIKVDSQGLLDNLDYLDSFKWPDWNQSTTKLLDILNSLD</sequence>
<dbReference type="GO" id="GO:0016757">
    <property type="term" value="F:glycosyltransferase activity"/>
    <property type="evidence" value="ECO:0007669"/>
    <property type="project" value="InterPro"/>
</dbReference>
<comment type="caution">
    <text evidence="4">The sequence shown here is derived from an EMBL/GenBank/DDBJ whole genome shotgun (WGS) entry which is preliminary data.</text>
</comment>
<keyword evidence="1" id="KW-0812">Transmembrane</keyword>
<dbReference type="Pfam" id="PF26334">
    <property type="entry name" value="Gtf3_N"/>
    <property type="match status" value="1"/>
</dbReference>
<dbReference type="SUPFAM" id="SSF53756">
    <property type="entry name" value="UDP-Glycosyltransferase/glycogen phosphorylase"/>
    <property type="match status" value="1"/>
</dbReference>
<evidence type="ECO:0000259" key="3">
    <source>
        <dbReference type="Pfam" id="PF26334"/>
    </source>
</evidence>
<evidence type="ECO:0000313" key="5">
    <source>
        <dbReference type="Proteomes" id="UP000078476"/>
    </source>
</evidence>
<reference evidence="4 5" key="1">
    <citation type="submission" date="2016-03" db="EMBL/GenBank/DDBJ databases">
        <authorList>
            <person name="Ploux O."/>
        </authorList>
    </citation>
    <scope>NUCLEOTIDE SEQUENCE [LARGE SCALE GENOMIC DNA]</scope>
    <source>
        <strain evidence="4 5">R-45370</strain>
    </source>
</reference>